<gene>
    <name evidence="1" type="ORF">DI536_01625</name>
</gene>
<accession>A0A2W5TWT8</accession>
<proteinExistence type="predicted"/>
<dbReference type="Pfam" id="PF09536">
    <property type="entry name" value="DUF2378"/>
    <property type="match status" value="1"/>
</dbReference>
<dbReference type="Proteomes" id="UP000249061">
    <property type="component" value="Unassembled WGS sequence"/>
</dbReference>
<evidence type="ECO:0000313" key="1">
    <source>
        <dbReference type="EMBL" id="PZR18607.1"/>
    </source>
</evidence>
<organism evidence="1 2">
    <name type="scientific">Archangium gephyra</name>
    <dbReference type="NCBI Taxonomy" id="48"/>
    <lineage>
        <taxon>Bacteria</taxon>
        <taxon>Pseudomonadati</taxon>
        <taxon>Myxococcota</taxon>
        <taxon>Myxococcia</taxon>
        <taxon>Myxococcales</taxon>
        <taxon>Cystobacterineae</taxon>
        <taxon>Archangiaceae</taxon>
        <taxon>Archangium</taxon>
    </lineage>
</organism>
<evidence type="ECO:0000313" key="2">
    <source>
        <dbReference type="Proteomes" id="UP000249061"/>
    </source>
</evidence>
<dbReference type="NCBIfam" id="TIGR02265">
    <property type="entry name" value="Mxa_TIGR02265"/>
    <property type="match status" value="1"/>
</dbReference>
<reference evidence="1 2" key="1">
    <citation type="submission" date="2017-08" db="EMBL/GenBank/DDBJ databases">
        <title>Infants hospitalized years apart are colonized by the same room-sourced microbial strains.</title>
        <authorList>
            <person name="Brooks B."/>
            <person name="Olm M.R."/>
            <person name="Firek B.A."/>
            <person name="Baker R."/>
            <person name="Thomas B.C."/>
            <person name="Morowitz M.J."/>
            <person name="Banfield J.F."/>
        </authorList>
    </citation>
    <scope>NUCLEOTIDE SEQUENCE [LARGE SCALE GENOMIC DNA]</scope>
    <source>
        <strain evidence="1">S2_003_000_R2_14</strain>
    </source>
</reference>
<dbReference type="InterPro" id="IPR011751">
    <property type="entry name" value="Mxa_paralog_2265"/>
</dbReference>
<evidence type="ECO:0008006" key="3">
    <source>
        <dbReference type="Google" id="ProtNLM"/>
    </source>
</evidence>
<comment type="caution">
    <text evidence="1">The sequence shown here is derived from an EMBL/GenBank/DDBJ whole genome shotgun (WGS) entry which is preliminary data.</text>
</comment>
<dbReference type="AlphaFoldDB" id="A0A2W5TWT8"/>
<name>A0A2W5TWT8_9BACT</name>
<sequence>MKQRVYYAVAIESTFKHGPGERLNDAQRAVLRDEYGINPFNTMPIYPVEVMEKAMRYLQRELFPSTPLDESEALLGVLSFRGFAQTLIGKAIMQMMRLIGPERTMPRMSKNLSAGTNFMEISSHKRGAGDFELHVSDVGVLPHFYRGMFAEGLAYTRAKDLKVDVASHDGRGATYRITWSA</sequence>
<dbReference type="EMBL" id="QFQP01000001">
    <property type="protein sequence ID" value="PZR18607.1"/>
    <property type="molecule type" value="Genomic_DNA"/>
</dbReference>
<protein>
    <recommendedName>
        <fullName evidence="3">DUF2378 family protein</fullName>
    </recommendedName>
</protein>